<proteinExistence type="predicted"/>
<evidence type="ECO:0000313" key="5">
    <source>
        <dbReference type="Proteomes" id="UP001596157"/>
    </source>
</evidence>
<reference evidence="5" key="1">
    <citation type="journal article" date="2019" name="Int. J. Syst. Evol. Microbiol.">
        <title>The Global Catalogue of Microorganisms (GCM) 10K type strain sequencing project: providing services to taxonomists for standard genome sequencing and annotation.</title>
        <authorList>
            <consortium name="The Broad Institute Genomics Platform"/>
            <consortium name="The Broad Institute Genome Sequencing Center for Infectious Disease"/>
            <person name="Wu L."/>
            <person name="Ma J."/>
        </authorList>
    </citation>
    <scope>NUCLEOTIDE SEQUENCE [LARGE SCALE GENOMIC DNA]</scope>
    <source>
        <strain evidence="5">CCUG 59778</strain>
    </source>
</reference>
<name>A0ABW0EFL0_9PSEU</name>
<dbReference type="InterPro" id="IPR019692">
    <property type="entry name" value="CFP-6_PH"/>
</dbReference>
<feature type="domain" description="Low molecular weight protein antigen 6 PH" evidence="3">
    <location>
        <begin position="55"/>
        <end position="124"/>
    </location>
</feature>
<keyword evidence="2" id="KW-0812">Transmembrane</keyword>
<feature type="region of interest" description="Disordered" evidence="1">
    <location>
        <begin position="123"/>
        <end position="185"/>
    </location>
</feature>
<evidence type="ECO:0000259" key="3">
    <source>
        <dbReference type="Pfam" id="PF10756"/>
    </source>
</evidence>
<feature type="compositionally biased region" description="Polar residues" evidence="1">
    <location>
        <begin position="153"/>
        <end position="162"/>
    </location>
</feature>
<evidence type="ECO:0000256" key="2">
    <source>
        <dbReference type="SAM" id="Phobius"/>
    </source>
</evidence>
<comment type="caution">
    <text evidence="4">The sequence shown here is derived from an EMBL/GenBank/DDBJ whole genome shotgun (WGS) entry which is preliminary data.</text>
</comment>
<keyword evidence="2" id="KW-0472">Membrane</keyword>
<gene>
    <name evidence="4" type="ORF">ACFPM7_03895</name>
</gene>
<dbReference type="EMBL" id="JBHSKF010000002">
    <property type="protein sequence ID" value="MFC5286182.1"/>
    <property type="molecule type" value="Genomic_DNA"/>
</dbReference>
<evidence type="ECO:0000256" key="1">
    <source>
        <dbReference type="SAM" id="MobiDB-lite"/>
    </source>
</evidence>
<dbReference type="RefSeq" id="WP_378243887.1">
    <property type="nucleotide sequence ID" value="NZ_JBHSKF010000002.1"/>
</dbReference>
<protein>
    <submittedName>
        <fullName evidence="4">PH domain-containing protein</fullName>
    </submittedName>
</protein>
<feature type="compositionally biased region" description="Basic and acidic residues" evidence="1">
    <location>
        <begin position="169"/>
        <end position="185"/>
    </location>
</feature>
<keyword evidence="5" id="KW-1185">Reference proteome</keyword>
<dbReference type="Pfam" id="PF10756">
    <property type="entry name" value="bPH_6"/>
    <property type="match status" value="1"/>
</dbReference>
<organism evidence="4 5">
    <name type="scientific">Actinokineospora guangxiensis</name>
    <dbReference type="NCBI Taxonomy" id="1490288"/>
    <lineage>
        <taxon>Bacteria</taxon>
        <taxon>Bacillati</taxon>
        <taxon>Actinomycetota</taxon>
        <taxon>Actinomycetes</taxon>
        <taxon>Pseudonocardiales</taxon>
        <taxon>Pseudonocardiaceae</taxon>
        <taxon>Actinokineospora</taxon>
    </lineage>
</organism>
<dbReference type="Proteomes" id="UP001596157">
    <property type="component" value="Unassembled WGS sequence"/>
</dbReference>
<accession>A0ABW0EFL0</accession>
<evidence type="ECO:0000313" key="4">
    <source>
        <dbReference type="EMBL" id="MFC5286182.1"/>
    </source>
</evidence>
<keyword evidence="2" id="KW-1133">Transmembrane helix</keyword>
<feature type="transmembrane region" description="Helical" evidence="2">
    <location>
        <begin position="20"/>
        <end position="53"/>
    </location>
</feature>
<sequence>MSEQEIPSRLVFRVPQVSILAALLVAICATPVAAAIPALAVIYLLPVAAIVWIVRVRTVADASGLAVRKVVGGTTLAWDDLKGLLLSPKGTVSAVRADDTRVALPSVRTRHLSALALISGGRITDPTPSADTDGDTVPTTEAEPVHEPGSEAVEQNTAQSDSGESDDPTAEKSESARTETRSDAE</sequence>